<comment type="subcellular location">
    <subcellularLocation>
        <location evidence="1">Nucleus</location>
    </subcellularLocation>
</comment>
<name>A0ABR2CT23_9ROSI</name>
<keyword evidence="5" id="KW-0539">Nucleus</keyword>
<dbReference type="PANTHER" id="PTHR31429">
    <property type="entry name" value="WRKY TRANSCRIPTION FACTOR 36-RELATED"/>
    <property type="match status" value="1"/>
</dbReference>
<comment type="caution">
    <text evidence="8">The sequence shown here is derived from an EMBL/GenBank/DDBJ whole genome shotgun (WGS) entry which is preliminary data.</text>
</comment>
<dbReference type="InterPro" id="IPR044810">
    <property type="entry name" value="WRKY_plant"/>
</dbReference>
<dbReference type="Pfam" id="PF03106">
    <property type="entry name" value="WRKY"/>
    <property type="match status" value="1"/>
</dbReference>
<feature type="region of interest" description="Disordered" evidence="6">
    <location>
        <begin position="114"/>
        <end position="189"/>
    </location>
</feature>
<keyword evidence="4" id="KW-0804">Transcription</keyword>
<dbReference type="PROSITE" id="PS50811">
    <property type="entry name" value="WRKY"/>
    <property type="match status" value="1"/>
</dbReference>
<dbReference type="Proteomes" id="UP001472677">
    <property type="component" value="Unassembled WGS sequence"/>
</dbReference>
<evidence type="ECO:0000256" key="3">
    <source>
        <dbReference type="ARBA" id="ARBA00023125"/>
    </source>
</evidence>
<dbReference type="InterPro" id="IPR003657">
    <property type="entry name" value="WRKY_dom"/>
</dbReference>
<keyword evidence="2" id="KW-0805">Transcription regulation</keyword>
<evidence type="ECO:0000313" key="8">
    <source>
        <dbReference type="EMBL" id="KAK8522933.1"/>
    </source>
</evidence>
<reference evidence="8 9" key="1">
    <citation type="journal article" date="2024" name="G3 (Bethesda)">
        <title>Genome assembly of Hibiscus sabdariffa L. provides insights into metabolisms of medicinal natural products.</title>
        <authorList>
            <person name="Kim T."/>
        </authorList>
    </citation>
    <scope>NUCLEOTIDE SEQUENCE [LARGE SCALE GENOMIC DNA]</scope>
    <source>
        <strain evidence="8">TK-2024</strain>
        <tissue evidence="8">Old leaves</tissue>
    </source>
</reference>
<dbReference type="PANTHER" id="PTHR31429:SF97">
    <property type="entry name" value="WRKY TRANSCRIPTION FACTOR 36-RELATED"/>
    <property type="match status" value="1"/>
</dbReference>
<evidence type="ECO:0000256" key="6">
    <source>
        <dbReference type="SAM" id="MobiDB-lite"/>
    </source>
</evidence>
<dbReference type="EMBL" id="JBBPBM010000045">
    <property type="protein sequence ID" value="KAK8522933.1"/>
    <property type="molecule type" value="Genomic_DNA"/>
</dbReference>
<dbReference type="Gene3D" id="2.20.25.80">
    <property type="entry name" value="WRKY domain"/>
    <property type="match status" value="1"/>
</dbReference>
<proteinExistence type="predicted"/>
<organism evidence="8 9">
    <name type="scientific">Hibiscus sabdariffa</name>
    <name type="common">roselle</name>
    <dbReference type="NCBI Taxonomy" id="183260"/>
    <lineage>
        <taxon>Eukaryota</taxon>
        <taxon>Viridiplantae</taxon>
        <taxon>Streptophyta</taxon>
        <taxon>Embryophyta</taxon>
        <taxon>Tracheophyta</taxon>
        <taxon>Spermatophyta</taxon>
        <taxon>Magnoliopsida</taxon>
        <taxon>eudicotyledons</taxon>
        <taxon>Gunneridae</taxon>
        <taxon>Pentapetalae</taxon>
        <taxon>rosids</taxon>
        <taxon>malvids</taxon>
        <taxon>Malvales</taxon>
        <taxon>Malvaceae</taxon>
        <taxon>Malvoideae</taxon>
        <taxon>Hibiscus</taxon>
    </lineage>
</organism>
<evidence type="ECO:0000256" key="4">
    <source>
        <dbReference type="ARBA" id="ARBA00023163"/>
    </source>
</evidence>
<feature type="domain" description="WRKY" evidence="7">
    <location>
        <begin position="218"/>
        <end position="284"/>
    </location>
</feature>
<feature type="region of interest" description="Disordered" evidence="6">
    <location>
        <begin position="298"/>
        <end position="321"/>
    </location>
</feature>
<accession>A0ABR2CT23</accession>
<sequence>MENNSVVGDVEKKIKSSSAGEENLDFIAINKGENQRHVKQEDDISTAIKEQDHATKAKMGEVREENERLKLLLCQIGKDYQSLKTRFLDLLQKEEANRSLTMSAASSHLISLSLGRCSSSDPPKKEDKRCSNKEDDGKRNNNGLELGLQCKFELQGSTEPEKNNNPSTESSLGKPEEEEPNEVWPPSKILKTMTSGDEEDVSEPMLLKKTRVSVKTRCDTPTMNDGCQWRKYGQKIAKGNPCPRAYYRCTLSPTCPVRKQVQRCSDDMSILITTYEGNHNHPLPLNATAMASTTSAAASMLQSQSSSSQPGLGTSVSAPTASMSSSANHLHALNFNFAQNSMRYHRYNFPNSSISTCNSHPTITLDLTTPPPNNSSYFSRFSNTPRNSSACLNFSSSSSSSSLELLSNPLASWKNTSHLTCGAAFPNHTNTAIGPLAYPGRQPPYMQMTNQSLSENITAATKAIASNPSFCSALAAALTSFVGNGGGVLRDDLNGNERKWGESSLSLNNQHQQQQKQGSLLLFPVSKTASDPPAENNNHIK</sequence>
<evidence type="ECO:0000256" key="2">
    <source>
        <dbReference type="ARBA" id="ARBA00023015"/>
    </source>
</evidence>
<evidence type="ECO:0000259" key="7">
    <source>
        <dbReference type="PROSITE" id="PS50811"/>
    </source>
</evidence>
<protein>
    <recommendedName>
        <fullName evidence="7">WRKY domain-containing protein</fullName>
    </recommendedName>
</protein>
<keyword evidence="3" id="KW-0238">DNA-binding</keyword>
<evidence type="ECO:0000256" key="1">
    <source>
        <dbReference type="ARBA" id="ARBA00004123"/>
    </source>
</evidence>
<gene>
    <name evidence="8" type="ORF">V6N12_056625</name>
</gene>
<evidence type="ECO:0000256" key="5">
    <source>
        <dbReference type="ARBA" id="ARBA00023242"/>
    </source>
</evidence>
<evidence type="ECO:0000313" key="9">
    <source>
        <dbReference type="Proteomes" id="UP001472677"/>
    </source>
</evidence>
<dbReference type="InterPro" id="IPR036576">
    <property type="entry name" value="WRKY_dom_sf"/>
</dbReference>
<dbReference type="SMART" id="SM00774">
    <property type="entry name" value="WRKY"/>
    <property type="match status" value="1"/>
</dbReference>
<dbReference type="SUPFAM" id="SSF118290">
    <property type="entry name" value="WRKY DNA-binding domain"/>
    <property type="match status" value="1"/>
</dbReference>
<keyword evidence="9" id="KW-1185">Reference proteome</keyword>
<feature type="compositionally biased region" description="Polar residues" evidence="6">
    <location>
        <begin position="155"/>
        <end position="171"/>
    </location>
</feature>
<feature type="compositionally biased region" description="Basic and acidic residues" evidence="6">
    <location>
        <begin position="122"/>
        <end position="139"/>
    </location>
</feature>